<dbReference type="PIRSF" id="PIRSF000729">
    <property type="entry name" value="GK"/>
    <property type="match status" value="1"/>
</dbReference>
<dbReference type="FunFam" id="2.30.130.10:FF:000007">
    <property type="entry name" value="Glutamate 5-kinase"/>
    <property type="match status" value="1"/>
</dbReference>
<reference evidence="10" key="1">
    <citation type="submission" date="2019-12" db="EMBL/GenBank/DDBJ databases">
        <authorList>
            <person name="zhang j."/>
            <person name="sun C.M."/>
        </authorList>
    </citation>
    <scope>NUCLEOTIDE SEQUENCE</scope>
    <source>
        <strain evidence="10">NS-1</strain>
    </source>
</reference>
<evidence type="ECO:0000256" key="8">
    <source>
        <dbReference type="HAMAP-Rule" id="MF_00456"/>
    </source>
</evidence>
<keyword evidence="11" id="KW-1185">Reference proteome</keyword>
<dbReference type="SUPFAM" id="SSF53633">
    <property type="entry name" value="Carbamate kinase-like"/>
    <property type="match status" value="1"/>
</dbReference>
<comment type="catalytic activity">
    <reaction evidence="8">
        <text>L-glutamate + ATP = L-glutamyl 5-phosphate + ADP</text>
        <dbReference type="Rhea" id="RHEA:14877"/>
        <dbReference type="ChEBI" id="CHEBI:29985"/>
        <dbReference type="ChEBI" id="CHEBI:30616"/>
        <dbReference type="ChEBI" id="CHEBI:58274"/>
        <dbReference type="ChEBI" id="CHEBI:456216"/>
        <dbReference type="EC" id="2.7.2.11"/>
    </reaction>
</comment>
<dbReference type="InterPro" id="IPR036974">
    <property type="entry name" value="PUA_sf"/>
</dbReference>
<dbReference type="EC" id="2.7.2.11" evidence="8"/>
<evidence type="ECO:0000256" key="6">
    <source>
        <dbReference type="ARBA" id="ARBA00022777"/>
    </source>
</evidence>
<keyword evidence="5 8" id="KW-0547">Nucleotide-binding</keyword>
<feature type="binding site" evidence="8">
    <location>
        <position position="140"/>
    </location>
    <ligand>
        <name>substrate</name>
    </ligand>
</feature>
<dbReference type="Pfam" id="PF01472">
    <property type="entry name" value="PUA"/>
    <property type="match status" value="1"/>
</dbReference>
<gene>
    <name evidence="8 10" type="primary">proB</name>
    <name evidence="10" type="ORF">GM661_15375</name>
</gene>
<evidence type="ECO:0000256" key="3">
    <source>
        <dbReference type="ARBA" id="ARBA00022650"/>
    </source>
</evidence>
<sequence>MIKMGKYNRIVIKIGSSSLTHNGGKLNLGRIDRFLRQMVDLKNQGKEVIFVSSGAIGAGMAELGLKKRPSSIPEQQGIAAVGQALIMGVYNKFLREYGQIAAQILLTASDLENRGRYLNAYNTLESLLRKGIIPIINENDTVATQEIKFGDNDTLSARVAGLVEADLLIILSDIEGMYNGDPRQGGENLKLINKVTEITPELKKIAGGNGSLIGTGGMQTKLQAAEISIESGITMVIGPGFRNNIINDIVTMLEEESNHNIGTTFIPTSNCLSKRKQWLLYNQAVSGWITVDFGAAEALLYQGKSLLPGGITKVKGSFKKGDSVLIIDESGEELAKGLVNYSSGEVELIKGYHSGEIVSLLGYENGSDVIHRDNMVIKGGIKNGYQRRSTGSSQKS</sequence>
<dbReference type="InterPro" id="IPR041739">
    <property type="entry name" value="G5K_ProB"/>
</dbReference>
<dbReference type="SMART" id="SM00359">
    <property type="entry name" value="PUA"/>
    <property type="match status" value="1"/>
</dbReference>
<comment type="pathway">
    <text evidence="8">Amino-acid biosynthesis; L-proline biosynthesis; L-glutamate 5-semialdehyde from L-glutamate: step 1/2.</text>
</comment>
<evidence type="ECO:0000313" key="10">
    <source>
        <dbReference type="EMBL" id="QTL99238.1"/>
    </source>
</evidence>
<feature type="binding site" evidence="8">
    <location>
        <position position="13"/>
    </location>
    <ligand>
        <name>ATP</name>
        <dbReference type="ChEBI" id="CHEBI:30616"/>
    </ligand>
</feature>
<dbReference type="AlphaFoldDB" id="A0A8A7KHI8"/>
<dbReference type="GO" id="GO:0003723">
    <property type="term" value="F:RNA binding"/>
    <property type="evidence" value="ECO:0007669"/>
    <property type="project" value="InterPro"/>
</dbReference>
<evidence type="ECO:0000256" key="5">
    <source>
        <dbReference type="ARBA" id="ARBA00022741"/>
    </source>
</evidence>
<dbReference type="InterPro" id="IPR015947">
    <property type="entry name" value="PUA-like_sf"/>
</dbReference>
<dbReference type="EMBL" id="CP046640">
    <property type="protein sequence ID" value="QTL99238.1"/>
    <property type="molecule type" value="Genomic_DNA"/>
</dbReference>
<dbReference type="InterPro" id="IPR011529">
    <property type="entry name" value="Glu_5kinase"/>
</dbReference>
<dbReference type="PRINTS" id="PR00474">
    <property type="entry name" value="GLU5KINASE"/>
</dbReference>
<evidence type="ECO:0000256" key="2">
    <source>
        <dbReference type="ARBA" id="ARBA00022605"/>
    </source>
</evidence>
<comment type="function">
    <text evidence="8">Catalyzes the transfer of a phosphate group to glutamate to form L-glutamate 5-phosphate.</text>
</comment>
<dbReference type="UniPathway" id="UPA00098">
    <property type="reaction ID" value="UER00359"/>
</dbReference>
<dbReference type="Pfam" id="PF00696">
    <property type="entry name" value="AA_kinase"/>
    <property type="match status" value="1"/>
</dbReference>
<dbReference type="GO" id="GO:0055129">
    <property type="term" value="P:L-proline biosynthetic process"/>
    <property type="evidence" value="ECO:0007669"/>
    <property type="project" value="UniProtKB-UniRule"/>
</dbReference>
<dbReference type="CDD" id="cd21157">
    <property type="entry name" value="PUA_G5K"/>
    <property type="match status" value="1"/>
</dbReference>
<evidence type="ECO:0000256" key="4">
    <source>
        <dbReference type="ARBA" id="ARBA00022679"/>
    </source>
</evidence>
<comment type="subcellular location">
    <subcellularLocation>
        <location evidence="8">Cytoplasm</location>
    </subcellularLocation>
</comment>
<keyword evidence="4 8" id="KW-0808">Transferase</keyword>
<evidence type="ECO:0000256" key="7">
    <source>
        <dbReference type="ARBA" id="ARBA00022840"/>
    </source>
</evidence>
<dbReference type="InterPro" id="IPR001048">
    <property type="entry name" value="Asp/Glu/Uridylate_kinase"/>
</dbReference>
<feature type="binding site" evidence="8">
    <location>
        <position position="53"/>
    </location>
    <ligand>
        <name>substrate</name>
    </ligand>
</feature>
<keyword evidence="7 8" id="KW-0067">ATP-binding</keyword>
<dbReference type="PANTHER" id="PTHR43654:SF1">
    <property type="entry name" value="ISOPENTENYL PHOSPHATE KINASE"/>
    <property type="match status" value="1"/>
</dbReference>
<dbReference type="Gene3D" id="2.30.130.10">
    <property type="entry name" value="PUA domain"/>
    <property type="match status" value="1"/>
</dbReference>
<dbReference type="PANTHER" id="PTHR43654">
    <property type="entry name" value="GLUTAMATE 5-KINASE"/>
    <property type="match status" value="1"/>
</dbReference>
<dbReference type="CDD" id="cd04242">
    <property type="entry name" value="AAK_G5K_ProB"/>
    <property type="match status" value="1"/>
</dbReference>
<dbReference type="InterPro" id="IPR036393">
    <property type="entry name" value="AceGlu_kinase-like_sf"/>
</dbReference>
<comment type="similarity">
    <text evidence="8">Belongs to the glutamate 5-kinase family.</text>
</comment>
<dbReference type="SUPFAM" id="SSF88697">
    <property type="entry name" value="PUA domain-like"/>
    <property type="match status" value="1"/>
</dbReference>
<dbReference type="HAMAP" id="MF_00456">
    <property type="entry name" value="ProB"/>
    <property type="match status" value="1"/>
</dbReference>
<name>A0A8A7KHI8_9FIRM</name>
<keyword evidence="2 8" id="KW-0028">Amino-acid biosynthesis</keyword>
<evidence type="ECO:0000256" key="1">
    <source>
        <dbReference type="ARBA" id="ARBA00022490"/>
    </source>
</evidence>
<accession>A0A8A7KHI8</accession>
<keyword evidence="3 8" id="KW-0641">Proline biosynthesis</keyword>
<feature type="domain" description="PUA" evidence="9">
    <location>
        <begin position="287"/>
        <end position="370"/>
    </location>
</feature>
<feature type="binding site" evidence="8">
    <location>
        <begin position="172"/>
        <end position="173"/>
    </location>
    <ligand>
        <name>ATP</name>
        <dbReference type="ChEBI" id="CHEBI:30616"/>
    </ligand>
</feature>
<protein>
    <recommendedName>
        <fullName evidence="8">Glutamate 5-kinase</fullName>
        <ecNumber evidence="8">2.7.2.11</ecNumber>
    </recommendedName>
    <alternativeName>
        <fullName evidence="8">Gamma-glutamyl kinase</fullName>
        <shortName evidence="8">GK</shortName>
    </alternativeName>
</protein>
<dbReference type="Proteomes" id="UP000665020">
    <property type="component" value="Chromosome"/>
</dbReference>
<proteinExistence type="inferred from homology"/>
<dbReference type="InterPro" id="IPR002478">
    <property type="entry name" value="PUA"/>
</dbReference>
<dbReference type="PROSITE" id="PS50890">
    <property type="entry name" value="PUA"/>
    <property type="match status" value="1"/>
</dbReference>
<evidence type="ECO:0000313" key="11">
    <source>
        <dbReference type="Proteomes" id="UP000665020"/>
    </source>
</evidence>
<dbReference type="GO" id="GO:0005829">
    <property type="term" value="C:cytosol"/>
    <property type="evidence" value="ECO:0007669"/>
    <property type="project" value="TreeGrafter"/>
</dbReference>
<keyword evidence="6 8" id="KW-0418">Kinase</keyword>
<dbReference type="Gene3D" id="3.40.1160.10">
    <property type="entry name" value="Acetylglutamate kinase-like"/>
    <property type="match status" value="2"/>
</dbReference>
<keyword evidence="1 8" id="KW-0963">Cytoplasm</keyword>
<dbReference type="InterPro" id="IPR005715">
    <property type="entry name" value="Glu_5kinase/COase_Synthase"/>
</dbReference>
<dbReference type="InterPro" id="IPR001057">
    <property type="entry name" value="Glu/AcGlu_kinase"/>
</dbReference>
<feature type="binding site" evidence="8">
    <location>
        <begin position="215"/>
        <end position="221"/>
    </location>
    <ligand>
        <name>ATP</name>
        <dbReference type="ChEBI" id="CHEBI:30616"/>
    </ligand>
</feature>
<organism evidence="10 11">
    <name type="scientific">Iocasia fonsfrigidae</name>
    <dbReference type="NCBI Taxonomy" id="2682810"/>
    <lineage>
        <taxon>Bacteria</taxon>
        <taxon>Bacillati</taxon>
        <taxon>Bacillota</taxon>
        <taxon>Clostridia</taxon>
        <taxon>Halanaerobiales</taxon>
        <taxon>Halanaerobiaceae</taxon>
        <taxon>Iocasia</taxon>
    </lineage>
</organism>
<dbReference type="GO" id="GO:0004349">
    <property type="term" value="F:glutamate 5-kinase activity"/>
    <property type="evidence" value="ECO:0007669"/>
    <property type="project" value="UniProtKB-UniRule"/>
</dbReference>
<dbReference type="KEGG" id="ifn:GM661_15375"/>
<dbReference type="GO" id="GO:0005524">
    <property type="term" value="F:ATP binding"/>
    <property type="evidence" value="ECO:0007669"/>
    <property type="project" value="UniProtKB-KW"/>
</dbReference>
<dbReference type="FunFam" id="3.40.1160.10:FF:000018">
    <property type="entry name" value="Glutamate 5-kinase"/>
    <property type="match status" value="1"/>
</dbReference>
<dbReference type="NCBIfam" id="TIGR01027">
    <property type="entry name" value="proB"/>
    <property type="match status" value="1"/>
</dbReference>
<evidence type="ECO:0000259" key="9">
    <source>
        <dbReference type="SMART" id="SM00359"/>
    </source>
</evidence>
<feature type="binding site" evidence="8">
    <location>
        <position position="152"/>
    </location>
    <ligand>
        <name>substrate</name>
    </ligand>
</feature>